<dbReference type="KEGG" id="tatv:25784062"/>
<dbReference type="HOGENOM" id="CLU_1277770_0_0_1"/>
<evidence type="ECO:0000256" key="1">
    <source>
        <dbReference type="SAM" id="MobiDB-lite"/>
    </source>
</evidence>
<dbReference type="EMBL" id="ABDG02000025">
    <property type="protein sequence ID" value="EHK43914.1"/>
    <property type="molecule type" value="Genomic_DNA"/>
</dbReference>
<comment type="caution">
    <text evidence="3">The sequence shown here is derived from an EMBL/GenBank/DDBJ whole genome shotgun (WGS) entry which is preliminary data.</text>
</comment>
<feature type="region of interest" description="Disordered" evidence="1">
    <location>
        <begin position="168"/>
        <end position="207"/>
    </location>
</feature>
<dbReference type="OMA" id="NTQCQVS"/>
<feature type="chain" id="PRO_5003524783" evidence="2">
    <location>
        <begin position="21"/>
        <end position="233"/>
    </location>
</feature>
<keyword evidence="4" id="KW-1185">Reference proteome</keyword>
<feature type="compositionally biased region" description="Polar residues" evidence="1">
    <location>
        <begin position="181"/>
        <end position="201"/>
    </location>
</feature>
<dbReference type="GeneID" id="25784062"/>
<reference evidence="3 4" key="1">
    <citation type="journal article" date="2011" name="Genome Biol.">
        <title>Comparative genome sequence analysis underscores mycoparasitism as the ancestral life style of Trichoderma.</title>
        <authorList>
            <person name="Kubicek C.P."/>
            <person name="Herrera-Estrella A."/>
            <person name="Seidl-Seiboth V."/>
            <person name="Martinez D.A."/>
            <person name="Druzhinina I.S."/>
            <person name="Thon M."/>
            <person name="Zeilinger S."/>
            <person name="Casas-Flores S."/>
            <person name="Horwitz B.A."/>
            <person name="Mukherjee P.K."/>
            <person name="Mukherjee M."/>
            <person name="Kredics L."/>
            <person name="Alcaraz L.D."/>
            <person name="Aerts A."/>
            <person name="Antal Z."/>
            <person name="Atanasova L."/>
            <person name="Cervantes-Badillo M.G."/>
            <person name="Challacombe J."/>
            <person name="Chertkov O."/>
            <person name="McCluskey K."/>
            <person name="Coulpier F."/>
            <person name="Deshpande N."/>
            <person name="von Doehren H."/>
            <person name="Ebbole D.J."/>
            <person name="Esquivel-Naranjo E.U."/>
            <person name="Fekete E."/>
            <person name="Flipphi M."/>
            <person name="Glaser F."/>
            <person name="Gomez-Rodriguez E.Y."/>
            <person name="Gruber S."/>
            <person name="Han C."/>
            <person name="Henrissat B."/>
            <person name="Hermosa R."/>
            <person name="Hernandez-Onate M."/>
            <person name="Karaffa L."/>
            <person name="Kosti I."/>
            <person name="Le Crom S."/>
            <person name="Lindquist E."/>
            <person name="Lucas S."/>
            <person name="Luebeck M."/>
            <person name="Luebeck P.S."/>
            <person name="Margeot A."/>
            <person name="Metz B."/>
            <person name="Misra M."/>
            <person name="Nevalainen H."/>
            <person name="Omann M."/>
            <person name="Packer N."/>
            <person name="Perrone G."/>
            <person name="Uresti-Rivera E.E."/>
            <person name="Salamov A."/>
            <person name="Schmoll M."/>
            <person name="Seiboth B."/>
            <person name="Shapiro H."/>
            <person name="Sukno S."/>
            <person name="Tamayo-Ramos J.A."/>
            <person name="Tisch D."/>
            <person name="Wiest A."/>
            <person name="Wilkinson H.H."/>
            <person name="Zhang M."/>
            <person name="Coutinho P.M."/>
            <person name="Kenerley C.M."/>
            <person name="Monte E."/>
            <person name="Baker S.E."/>
            <person name="Grigoriev I.V."/>
        </authorList>
    </citation>
    <scope>NUCLEOTIDE SEQUENCE [LARGE SCALE GENOMIC DNA]</scope>
    <source>
        <strain evidence="4">ATCC 20476 / IMI 206040</strain>
    </source>
</reference>
<sequence>MAGPKMTMALASLLLSGAFAITPYSDCQSTVTAEPQQIGSTTSNGILMYSMNYCTVVESTQCHVSLATATTAVAPETPSAGYSAPAIESTIEAASATQVVEATIVPGEPVPTTVMAEVSSGAPQSTGETAATVISTTDSLGNPTLQTSSILVATESAVTTSGTFLASSSASSSASGSTTGKQQTNSTATSSHDSPSGSMTAPSAPDRTSAGAAIKAISSVALGTAVMIMAYFI</sequence>
<evidence type="ECO:0000256" key="2">
    <source>
        <dbReference type="SAM" id="SignalP"/>
    </source>
</evidence>
<evidence type="ECO:0000313" key="3">
    <source>
        <dbReference type="EMBL" id="EHK43914.1"/>
    </source>
</evidence>
<gene>
    <name evidence="3" type="ORF">TRIATDRAFT_36277</name>
</gene>
<keyword evidence="2" id="KW-0732">Signal</keyword>
<evidence type="ECO:0000313" key="4">
    <source>
        <dbReference type="Proteomes" id="UP000005426"/>
    </source>
</evidence>
<feature type="compositionally biased region" description="Low complexity" evidence="1">
    <location>
        <begin position="168"/>
        <end position="180"/>
    </location>
</feature>
<dbReference type="Proteomes" id="UP000005426">
    <property type="component" value="Unassembled WGS sequence"/>
</dbReference>
<protein>
    <submittedName>
        <fullName evidence="3">Uncharacterized protein</fullName>
    </submittedName>
</protein>
<dbReference type="OrthoDB" id="5103851at2759"/>
<feature type="signal peptide" evidence="2">
    <location>
        <begin position="1"/>
        <end position="20"/>
    </location>
</feature>
<dbReference type="AlphaFoldDB" id="G9NZL2"/>
<name>G9NZL2_HYPAI</name>
<dbReference type="eggNOG" id="ENOG502RKS7">
    <property type="taxonomic scope" value="Eukaryota"/>
</dbReference>
<accession>G9NZL2</accession>
<organism evidence="3 4">
    <name type="scientific">Hypocrea atroviridis (strain ATCC 20476 / IMI 206040)</name>
    <name type="common">Trichoderma atroviride</name>
    <dbReference type="NCBI Taxonomy" id="452589"/>
    <lineage>
        <taxon>Eukaryota</taxon>
        <taxon>Fungi</taxon>
        <taxon>Dikarya</taxon>
        <taxon>Ascomycota</taxon>
        <taxon>Pezizomycotina</taxon>
        <taxon>Sordariomycetes</taxon>
        <taxon>Hypocreomycetidae</taxon>
        <taxon>Hypocreales</taxon>
        <taxon>Hypocreaceae</taxon>
        <taxon>Trichoderma</taxon>
    </lineage>
</organism>
<proteinExistence type="predicted"/>